<name>A0A150F706_9BACI</name>
<dbReference type="OrthoDB" id="2328241at2"/>
<dbReference type="RefSeq" id="WP_061522687.1">
    <property type="nucleotide sequence ID" value="NZ_JANBMN010000009.1"/>
</dbReference>
<proteinExistence type="predicted"/>
<evidence type="ECO:0000313" key="7">
    <source>
        <dbReference type="Proteomes" id="UP000075430"/>
    </source>
</evidence>
<keyword evidence="7" id="KW-1185">Reference proteome</keyword>
<reference evidence="7" key="1">
    <citation type="submission" date="2016-02" db="EMBL/GenBank/DDBJ databases">
        <authorList>
            <person name="Dunlap C."/>
        </authorList>
    </citation>
    <scope>NUCLEOTIDE SEQUENCE [LARGE SCALE GENOMIC DNA]</scope>
    <source>
        <strain evidence="7">NRRL B-41092</strain>
    </source>
</reference>
<feature type="transmembrane region" description="Helical" evidence="5">
    <location>
        <begin position="43"/>
        <end position="66"/>
    </location>
</feature>
<evidence type="ECO:0000313" key="6">
    <source>
        <dbReference type="EMBL" id="KXZ17222.1"/>
    </source>
</evidence>
<feature type="transmembrane region" description="Helical" evidence="5">
    <location>
        <begin position="6"/>
        <end position="31"/>
    </location>
</feature>
<organism evidence="6 7">
    <name type="scientific">Bacillus nakamurai</name>
    <dbReference type="NCBI Taxonomy" id="1793963"/>
    <lineage>
        <taxon>Bacteria</taxon>
        <taxon>Bacillati</taxon>
        <taxon>Bacillota</taxon>
        <taxon>Bacilli</taxon>
        <taxon>Bacillales</taxon>
        <taxon>Bacillaceae</taxon>
        <taxon>Bacillus</taxon>
    </lineage>
</organism>
<evidence type="ECO:0000256" key="3">
    <source>
        <dbReference type="ARBA" id="ARBA00022989"/>
    </source>
</evidence>
<keyword evidence="2 5" id="KW-0812">Transmembrane</keyword>
<gene>
    <name evidence="6" type="ORF">AXI58_02200</name>
</gene>
<evidence type="ECO:0000256" key="4">
    <source>
        <dbReference type="ARBA" id="ARBA00023136"/>
    </source>
</evidence>
<comment type="caution">
    <text evidence="6">The sequence shown here is derived from an EMBL/GenBank/DDBJ whole genome shotgun (WGS) entry which is preliminary data.</text>
</comment>
<evidence type="ECO:0000256" key="1">
    <source>
        <dbReference type="ARBA" id="ARBA00004141"/>
    </source>
</evidence>
<evidence type="ECO:0000256" key="2">
    <source>
        <dbReference type="ARBA" id="ARBA00022692"/>
    </source>
</evidence>
<evidence type="ECO:0000256" key="5">
    <source>
        <dbReference type="SAM" id="Phobius"/>
    </source>
</evidence>
<keyword evidence="3 5" id="KW-1133">Transmembrane helix</keyword>
<sequence>MNRNQALISSICYFSVFIAPLIVPIVAYFVVDEKETKRHAVRALVSHIIPFAGGLIVIAGVVGGAITAQEESLLPIFVMITGAIIYFLIVIGMVIWNVVQGIKVLRQE</sequence>
<dbReference type="STRING" id="1793963.AXI58_02200"/>
<dbReference type="EMBL" id="LSBA01000023">
    <property type="protein sequence ID" value="KXZ17222.1"/>
    <property type="molecule type" value="Genomic_DNA"/>
</dbReference>
<keyword evidence="4 5" id="KW-0472">Membrane</keyword>
<dbReference type="AlphaFoldDB" id="A0A150F706"/>
<dbReference type="InterPro" id="IPR019109">
    <property type="entry name" value="MamF_MmsF"/>
</dbReference>
<comment type="subcellular location">
    <subcellularLocation>
        <location evidence="1">Membrane</location>
        <topology evidence="1">Multi-pass membrane protein</topology>
    </subcellularLocation>
</comment>
<accession>A0A150F706</accession>
<evidence type="ECO:0008006" key="8">
    <source>
        <dbReference type="Google" id="ProtNLM"/>
    </source>
</evidence>
<dbReference type="Pfam" id="PF09685">
    <property type="entry name" value="MamF_MmsF"/>
    <property type="match status" value="1"/>
</dbReference>
<dbReference type="Proteomes" id="UP000075430">
    <property type="component" value="Unassembled WGS sequence"/>
</dbReference>
<feature type="transmembrane region" description="Helical" evidence="5">
    <location>
        <begin position="72"/>
        <end position="99"/>
    </location>
</feature>
<protein>
    <recommendedName>
        <fullName evidence="8">DUF4870 domain-containing protein</fullName>
    </recommendedName>
</protein>